<dbReference type="Proteomes" id="UP001157006">
    <property type="component" value="Unassembled WGS sequence"/>
</dbReference>
<feature type="transmembrane region" description="Helical" evidence="1">
    <location>
        <begin position="54"/>
        <end position="79"/>
    </location>
</feature>
<protein>
    <submittedName>
        <fullName evidence="2">Uncharacterized protein</fullName>
    </submittedName>
</protein>
<proteinExistence type="predicted"/>
<name>A0AAV0YDJ9_VICFA</name>
<sequence>MIRQILHGKEKNGVASDLNMSICNSIYGGGKSNTYRSLSDGASKKIVGKDFGSIWGCCMLLFFQVVCSILHHLFFAVFFQAVCSLVDQQNTTKLGLKMGCKMDCISNFAEFF</sequence>
<keyword evidence="1" id="KW-1133">Transmembrane helix</keyword>
<evidence type="ECO:0000256" key="1">
    <source>
        <dbReference type="SAM" id="Phobius"/>
    </source>
</evidence>
<dbReference type="AlphaFoldDB" id="A0AAV0YDJ9"/>
<evidence type="ECO:0000313" key="2">
    <source>
        <dbReference type="EMBL" id="CAI8582894.1"/>
    </source>
</evidence>
<comment type="caution">
    <text evidence="2">The sequence shown here is derived from an EMBL/GenBank/DDBJ whole genome shotgun (WGS) entry which is preliminary data.</text>
</comment>
<organism evidence="2 3">
    <name type="scientific">Vicia faba</name>
    <name type="common">Broad bean</name>
    <name type="synonym">Faba vulgaris</name>
    <dbReference type="NCBI Taxonomy" id="3906"/>
    <lineage>
        <taxon>Eukaryota</taxon>
        <taxon>Viridiplantae</taxon>
        <taxon>Streptophyta</taxon>
        <taxon>Embryophyta</taxon>
        <taxon>Tracheophyta</taxon>
        <taxon>Spermatophyta</taxon>
        <taxon>Magnoliopsida</taxon>
        <taxon>eudicotyledons</taxon>
        <taxon>Gunneridae</taxon>
        <taxon>Pentapetalae</taxon>
        <taxon>rosids</taxon>
        <taxon>fabids</taxon>
        <taxon>Fabales</taxon>
        <taxon>Fabaceae</taxon>
        <taxon>Papilionoideae</taxon>
        <taxon>50 kb inversion clade</taxon>
        <taxon>NPAAA clade</taxon>
        <taxon>Hologalegina</taxon>
        <taxon>IRL clade</taxon>
        <taxon>Fabeae</taxon>
        <taxon>Vicia</taxon>
    </lineage>
</organism>
<accession>A0AAV0YDJ9</accession>
<keyword evidence="1" id="KW-0812">Transmembrane</keyword>
<evidence type="ECO:0000313" key="3">
    <source>
        <dbReference type="Proteomes" id="UP001157006"/>
    </source>
</evidence>
<keyword evidence="1" id="KW-0472">Membrane</keyword>
<reference evidence="2 3" key="1">
    <citation type="submission" date="2023-01" db="EMBL/GenBank/DDBJ databases">
        <authorList>
            <person name="Kreplak J."/>
        </authorList>
    </citation>
    <scope>NUCLEOTIDE SEQUENCE [LARGE SCALE GENOMIC DNA]</scope>
</reference>
<gene>
    <name evidence="2" type="ORF">VFH_U001600</name>
</gene>
<dbReference type="EMBL" id="CATIWC010000240">
    <property type="protein sequence ID" value="CAI8582894.1"/>
    <property type="molecule type" value="Genomic_DNA"/>
</dbReference>
<keyword evidence="3" id="KW-1185">Reference proteome</keyword>